<dbReference type="STRING" id="1131292.BCR24_12350"/>
<evidence type="ECO:0000313" key="2">
    <source>
        <dbReference type="EMBL" id="OEG23305.1"/>
    </source>
</evidence>
<dbReference type="AlphaFoldDB" id="A0A1E5HES7"/>
<dbReference type="InterPro" id="IPR000639">
    <property type="entry name" value="Epox_hydrolase-like"/>
</dbReference>
<dbReference type="InterPro" id="IPR029058">
    <property type="entry name" value="AB_hydrolase_fold"/>
</dbReference>
<gene>
    <name evidence="2" type="ORF">BCR24_12350</name>
</gene>
<evidence type="ECO:0000313" key="3">
    <source>
        <dbReference type="Proteomes" id="UP000094469"/>
    </source>
</evidence>
<dbReference type="InterPro" id="IPR050266">
    <property type="entry name" value="AB_hydrolase_sf"/>
</dbReference>
<feature type="domain" description="AB hydrolase-1" evidence="1">
    <location>
        <begin position="20"/>
        <end position="251"/>
    </location>
</feature>
<keyword evidence="3" id="KW-1185">Reference proteome</keyword>
<dbReference type="PANTHER" id="PTHR43798">
    <property type="entry name" value="MONOACYLGLYCEROL LIPASE"/>
    <property type="match status" value="1"/>
</dbReference>
<dbReference type="Pfam" id="PF00561">
    <property type="entry name" value="Abhydrolase_1"/>
    <property type="match status" value="1"/>
</dbReference>
<dbReference type="RefSeq" id="WP_069639289.1">
    <property type="nucleotide sequence ID" value="NZ_JAFBEZ010000012.1"/>
</dbReference>
<proteinExistence type="predicted"/>
<dbReference type="Gene3D" id="3.40.50.1820">
    <property type="entry name" value="alpha/beta hydrolase"/>
    <property type="match status" value="1"/>
</dbReference>
<organism evidence="2 3">
    <name type="scientific">Enterococcus ureilyticus</name>
    <dbReference type="NCBI Taxonomy" id="1131292"/>
    <lineage>
        <taxon>Bacteria</taxon>
        <taxon>Bacillati</taxon>
        <taxon>Bacillota</taxon>
        <taxon>Bacilli</taxon>
        <taxon>Lactobacillales</taxon>
        <taxon>Enterococcaceae</taxon>
        <taxon>Enterococcus</taxon>
    </lineage>
</organism>
<protein>
    <recommendedName>
        <fullName evidence="1">AB hydrolase-1 domain-containing protein</fullName>
    </recommendedName>
</protein>
<comment type="caution">
    <text evidence="2">The sequence shown here is derived from an EMBL/GenBank/DDBJ whole genome shotgun (WGS) entry which is preliminary data.</text>
</comment>
<dbReference type="PRINTS" id="PR00111">
    <property type="entry name" value="ABHYDROLASE"/>
</dbReference>
<name>A0A1E5HES7_9ENTE</name>
<dbReference type="SUPFAM" id="SSF53474">
    <property type="entry name" value="alpha/beta-Hydrolases"/>
    <property type="match status" value="1"/>
</dbReference>
<reference evidence="3" key="1">
    <citation type="submission" date="2016-09" db="EMBL/GenBank/DDBJ databases">
        <authorList>
            <person name="Gulvik C.A."/>
        </authorList>
    </citation>
    <scope>NUCLEOTIDE SEQUENCE [LARGE SCALE GENOMIC DNA]</scope>
    <source>
        <strain evidence="3">LMG 26676</strain>
    </source>
</reference>
<evidence type="ECO:0000259" key="1">
    <source>
        <dbReference type="Pfam" id="PF00561"/>
    </source>
</evidence>
<dbReference type="PRINTS" id="PR00412">
    <property type="entry name" value="EPOXHYDRLASE"/>
</dbReference>
<dbReference type="GO" id="GO:0003824">
    <property type="term" value="F:catalytic activity"/>
    <property type="evidence" value="ECO:0007669"/>
    <property type="project" value="InterPro"/>
</dbReference>
<dbReference type="Proteomes" id="UP000094469">
    <property type="component" value="Unassembled WGS sequence"/>
</dbReference>
<accession>A0A1E5HES7</accession>
<dbReference type="InterPro" id="IPR000073">
    <property type="entry name" value="AB_hydrolase_1"/>
</dbReference>
<sequence length="270" mass="30500">MPYLSVSGATIYFDSKGSGPHLLLIHAGIADSRMWDYEFHSLSQQFQVTRFDLPGFGQSSFTGGAFSYTMIINELLDHLKIKQTYIFAASFGGRIALDFVTENPERCLCLALESSAIDEWNFSEALQQYDEKEEQLLTAKSFDQVAELNYRTWILRDRRPEAIAPQIKERIREMQMTALTKPEPARPIKEMSPTQPLSARLDQLKLPVLIMIGDLDVADFQDISTFLYQKISHAKKVGIPNVAHLANLEAPELVASLVIDFFLSEAVPNH</sequence>
<dbReference type="EMBL" id="MIKC01000005">
    <property type="protein sequence ID" value="OEG23305.1"/>
    <property type="molecule type" value="Genomic_DNA"/>
</dbReference>
<dbReference type="OrthoDB" id="9805423at2"/>